<dbReference type="InterPro" id="IPR007219">
    <property type="entry name" value="XnlR_reg_dom"/>
</dbReference>
<dbReference type="GO" id="GO:0006351">
    <property type="term" value="P:DNA-templated transcription"/>
    <property type="evidence" value="ECO:0007669"/>
    <property type="project" value="InterPro"/>
</dbReference>
<evidence type="ECO:0000256" key="2">
    <source>
        <dbReference type="ARBA" id="ARBA00022723"/>
    </source>
</evidence>
<dbReference type="GO" id="GO:0003677">
    <property type="term" value="F:DNA binding"/>
    <property type="evidence" value="ECO:0007669"/>
    <property type="project" value="InterPro"/>
</dbReference>
<dbReference type="InterPro" id="IPR050613">
    <property type="entry name" value="Sec_Metabolite_Reg"/>
</dbReference>
<dbReference type="SMART" id="SM00906">
    <property type="entry name" value="Fungal_trans"/>
    <property type="match status" value="1"/>
</dbReference>
<dbReference type="Pfam" id="PF00172">
    <property type="entry name" value="Zn_clus"/>
    <property type="match status" value="1"/>
</dbReference>
<dbReference type="STRING" id="1149755.A0A2J6QTK2"/>
<dbReference type="CDD" id="cd12148">
    <property type="entry name" value="fungal_TF_MHR"/>
    <property type="match status" value="1"/>
</dbReference>
<protein>
    <recommendedName>
        <fullName evidence="5">Zn(2)-C6 fungal-type domain-containing protein</fullName>
    </recommendedName>
</protein>
<dbReference type="GO" id="GO:0008270">
    <property type="term" value="F:zinc ion binding"/>
    <property type="evidence" value="ECO:0007669"/>
    <property type="project" value="InterPro"/>
</dbReference>
<keyword evidence="3" id="KW-0539">Nucleus</keyword>
<evidence type="ECO:0000313" key="7">
    <source>
        <dbReference type="Proteomes" id="UP000235786"/>
    </source>
</evidence>
<dbReference type="Proteomes" id="UP000235786">
    <property type="component" value="Unassembled WGS sequence"/>
</dbReference>
<sequence>MSAQAPSPASQISKPQRVLACLRCQHRKVKCDRRFPCANCTTTRTQCIPATVTPRGKRKRRFPERELLERLRKYEDLLRQNNIKFDPLHKDVAGEQASPNTQVGDNSDDDHPAAMGNDCPSPATSIKSEMVYEAKSFWQAINSGYQDPDESDGSHDGFREMVSMKNLVHVYGDNDHLLFGSSNTNIDLSTLHPEPVHIFRLWQIYLDNVNPLLKVTHTPSLQGLIIEAASNVATISPTLEALMFSIYCMAILSLVAEDCQAFFGSSQEELLTKFQFGCRQALMNCNFLRSANRNCLTALYLYLVSVRHRTVPQSLSAMLGVAIRIAQRMGIHSESALARSTPLEAELRRRLWWSLVLFDNRISEMAEHKISTLAPTWDCKIPLNVSDSDLRSEMKHAPAVQETATDAIFAVVRGELGDFVRHAMFHLDFTTPALKPLIPEGAELATVEKMIEDKYLRFCDAENPLHFMTIWWTRSYLAKCRLLEHHSNFSSSTVPQTDAQRDALISIAIGMLECDTKLRSSPLTKPFRWLIHLHFAAPAYIQIIQDLRTRPGSELAGEAWEAMSDNFEVSILFLKEDSESPIFVVFSKMILIAWEAREEASTEPLMTPRIVSTLRHRIAQVSQKLQKTETQQHHVGMDIDRFPMPVPMMGPGSEGLKYNVGLQGGYEPYRQAVPGTYPYTQGQGALSIDPNLLDLGAMDWGLGGVYSGAWNAGL</sequence>
<dbReference type="GO" id="GO:0005634">
    <property type="term" value="C:nucleus"/>
    <property type="evidence" value="ECO:0007669"/>
    <property type="project" value="UniProtKB-SubCell"/>
</dbReference>
<dbReference type="SUPFAM" id="SSF57701">
    <property type="entry name" value="Zn2/Cys6 DNA-binding domain"/>
    <property type="match status" value="1"/>
</dbReference>
<feature type="region of interest" description="Disordered" evidence="4">
    <location>
        <begin position="89"/>
        <end position="122"/>
    </location>
</feature>
<dbReference type="PANTHER" id="PTHR31001:SF45">
    <property type="entry name" value="ZN(II)2CYS6 TRANSCRIPTION FACTOR (EUROFUNG)"/>
    <property type="match status" value="1"/>
</dbReference>
<dbReference type="PROSITE" id="PS50048">
    <property type="entry name" value="ZN2_CY6_FUNGAL_2"/>
    <property type="match status" value="1"/>
</dbReference>
<accession>A0A2J6QTK2</accession>
<evidence type="ECO:0000259" key="5">
    <source>
        <dbReference type="PROSITE" id="PS50048"/>
    </source>
</evidence>
<dbReference type="EMBL" id="KZ613973">
    <property type="protein sequence ID" value="PMD29596.1"/>
    <property type="molecule type" value="Genomic_DNA"/>
</dbReference>
<gene>
    <name evidence="6" type="ORF">L207DRAFT_574183</name>
</gene>
<dbReference type="OrthoDB" id="2269373at2759"/>
<dbReference type="InterPro" id="IPR036864">
    <property type="entry name" value="Zn2-C6_fun-type_DNA-bd_sf"/>
</dbReference>
<evidence type="ECO:0000256" key="1">
    <source>
        <dbReference type="ARBA" id="ARBA00004123"/>
    </source>
</evidence>
<organism evidence="6 7">
    <name type="scientific">Hyaloscypha variabilis (strain UAMH 11265 / GT02V1 / F)</name>
    <name type="common">Meliniomyces variabilis</name>
    <dbReference type="NCBI Taxonomy" id="1149755"/>
    <lineage>
        <taxon>Eukaryota</taxon>
        <taxon>Fungi</taxon>
        <taxon>Dikarya</taxon>
        <taxon>Ascomycota</taxon>
        <taxon>Pezizomycotina</taxon>
        <taxon>Leotiomycetes</taxon>
        <taxon>Helotiales</taxon>
        <taxon>Hyaloscyphaceae</taxon>
        <taxon>Hyaloscypha</taxon>
        <taxon>Hyaloscypha variabilis</taxon>
    </lineage>
</organism>
<evidence type="ECO:0000313" key="6">
    <source>
        <dbReference type="EMBL" id="PMD29596.1"/>
    </source>
</evidence>
<dbReference type="GO" id="GO:0000981">
    <property type="term" value="F:DNA-binding transcription factor activity, RNA polymerase II-specific"/>
    <property type="evidence" value="ECO:0007669"/>
    <property type="project" value="InterPro"/>
</dbReference>
<evidence type="ECO:0000256" key="4">
    <source>
        <dbReference type="SAM" id="MobiDB-lite"/>
    </source>
</evidence>
<keyword evidence="2" id="KW-0479">Metal-binding</keyword>
<feature type="domain" description="Zn(2)-C6 fungal-type" evidence="5">
    <location>
        <begin position="20"/>
        <end position="47"/>
    </location>
</feature>
<proteinExistence type="predicted"/>
<dbReference type="Pfam" id="PF04082">
    <property type="entry name" value="Fungal_trans"/>
    <property type="match status" value="1"/>
</dbReference>
<dbReference type="PANTHER" id="PTHR31001">
    <property type="entry name" value="UNCHARACTERIZED TRANSCRIPTIONAL REGULATORY PROTEIN"/>
    <property type="match status" value="1"/>
</dbReference>
<dbReference type="InterPro" id="IPR001138">
    <property type="entry name" value="Zn2Cys6_DnaBD"/>
</dbReference>
<dbReference type="AlphaFoldDB" id="A0A2J6QTK2"/>
<name>A0A2J6QTK2_HYAVF</name>
<comment type="subcellular location">
    <subcellularLocation>
        <location evidence="1">Nucleus</location>
    </subcellularLocation>
</comment>
<keyword evidence="7" id="KW-1185">Reference proteome</keyword>
<dbReference type="Gene3D" id="4.10.240.10">
    <property type="entry name" value="Zn(2)-C6 fungal-type DNA-binding domain"/>
    <property type="match status" value="1"/>
</dbReference>
<dbReference type="CDD" id="cd00067">
    <property type="entry name" value="GAL4"/>
    <property type="match status" value="1"/>
</dbReference>
<reference evidence="6 7" key="1">
    <citation type="submission" date="2016-04" db="EMBL/GenBank/DDBJ databases">
        <title>A degradative enzymes factory behind the ericoid mycorrhizal symbiosis.</title>
        <authorList>
            <consortium name="DOE Joint Genome Institute"/>
            <person name="Martino E."/>
            <person name="Morin E."/>
            <person name="Grelet G."/>
            <person name="Kuo A."/>
            <person name="Kohler A."/>
            <person name="Daghino S."/>
            <person name="Barry K."/>
            <person name="Choi C."/>
            <person name="Cichocki N."/>
            <person name="Clum A."/>
            <person name="Copeland A."/>
            <person name="Hainaut M."/>
            <person name="Haridas S."/>
            <person name="Labutti K."/>
            <person name="Lindquist E."/>
            <person name="Lipzen A."/>
            <person name="Khouja H.-R."/>
            <person name="Murat C."/>
            <person name="Ohm R."/>
            <person name="Olson A."/>
            <person name="Spatafora J."/>
            <person name="Veneault-Fourrey C."/>
            <person name="Henrissat B."/>
            <person name="Grigoriev I."/>
            <person name="Martin F."/>
            <person name="Perotto S."/>
        </authorList>
    </citation>
    <scope>NUCLEOTIDE SEQUENCE [LARGE SCALE GENOMIC DNA]</scope>
    <source>
        <strain evidence="6 7">F</strain>
    </source>
</reference>
<evidence type="ECO:0000256" key="3">
    <source>
        <dbReference type="ARBA" id="ARBA00023242"/>
    </source>
</evidence>
<dbReference type="SMART" id="SM00066">
    <property type="entry name" value="GAL4"/>
    <property type="match status" value="1"/>
</dbReference>